<evidence type="ECO:0000313" key="2">
    <source>
        <dbReference type="Proteomes" id="UP000664277"/>
    </source>
</evidence>
<name>A0A8J7PCB9_9BACT</name>
<dbReference type="Proteomes" id="UP000664277">
    <property type="component" value="Unassembled WGS sequence"/>
</dbReference>
<comment type="caution">
    <text evidence="1">The sequence shown here is derived from an EMBL/GenBank/DDBJ whole genome shotgun (WGS) entry which is preliminary data.</text>
</comment>
<gene>
    <name evidence="1" type="ORF">J0M35_17345</name>
</gene>
<dbReference type="EMBL" id="JAFLCK010000031">
    <property type="protein sequence ID" value="MBN8662137.1"/>
    <property type="molecule type" value="Genomic_DNA"/>
</dbReference>
<dbReference type="AlphaFoldDB" id="A0A8J7PCB9"/>
<proteinExistence type="predicted"/>
<evidence type="ECO:0000313" key="1">
    <source>
        <dbReference type="EMBL" id="MBN8662137.1"/>
    </source>
</evidence>
<organism evidence="1 2">
    <name type="scientific">Candidatus Obscuribacter phosphatis</name>
    <dbReference type="NCBI Taxonomy" id="1906157"/>
    <lineage>
        <taxon>Bacteria</taxon>
        <taxon>Bacillati</taxon>
        <taxon>Candidatus Melainabacteria</taxon>
        <taxon>Candidatus Obscuribacterales</taxon>
        <taxon>Candidatus Obscuribacteraceae</taxon>
        <taxon>Candidatus Obscuribacter</taxon>
    </lineage>
</organism>
<reference evidence="1" key="1">
    <citation type="submission" date="2021-02" db="EMBL/GenBank/DDBJ databases">
        <title>Genome-Resolved Metagenomics of a Microbial Community Performing Photosynthetic Biological Nutrient Removal.</title>
        <authorList>
            <person name="Mcdaniel E.A."/>
        </authorList>
    </citation>
    <scope>NUCLEOTIDE SEQUENCE</scope>
    <source>
        <strain evidence="1">UWPOB_OBS1</strain>
    </source>
</reference>
<sequence>MMTERYQRPLRLPMDVNKGCQAVTNTAQRVINKMPEAMLVGVITTGVSAASGPEAAIPLGILAFGNTIGQAILPKNLFN</sequence>
<protein>
    <submittedName>
        <fullName evidence="1">Uncharacterized protein</fullName>
    </submittedName>
</protein>
<accession>A0A8J7PCB9</accession>